<gene>
    <name evidence="2" type="ORF">BYL167_LOCUS3287</name>
</gene>
<evidence type="ECO:0000313" key="3">
    <source>
        <dbReference type="Proteomes" id="UP000681967"/>
    </source>
</evidence>
<reference evidence="2" key="1">
    <citation type="submission" date="2021-02" db="EMBL/GenBank/DDBJ databases">
        <authorList>
            <person name="Nowell W R."/>
        </authorList>
    </citation>
    <scope>NUCLEOTIDE SEQUENCE</scope>
</reference>
<dbReference type="Proteomes" id="UP000681967">
    <property type="component" value="Unassembled WGS sequence"/>
</dbReference>
<evidence type="ECO:0000256" key="1">
    <source>
        <dbReference type="SAM" id="MobiDB-lite"/>
    </source>
</evidence>
<feature type="region of interest" description="Disordered" evidence="1">
    <location>
        <begin position="40"/>
        <end position="99"/>
    </location>
</feature>
<sequence length="237" mass="27385">MEFNSGVSMFLPDSIGLNENDFDEEDHEDIVHEQTNQNEIVELIMAAFEGHEEPSDGDEEEEEDDDDDDDDDESLDTSNSSHQVNNEHELLNTNNNNNNANEHYVQQQQQQHEMHHRNHLFQQPLYSTPAVSTPPPLVPPSASTDVRRFDDHNQYTYPRYQQFDEHNNTEQEIQFSSKNSALVHYHNPNRQTNINNNNNNNNNSVSTGIQYFDSLPTIDLIDPMQAQFMYQTSSSNS</sequence>
<accession>A0A8S2JDT3</accession>
<proteinExistence type="predicted"/>
<feature type="region of interest" description="Disordered" evidence="1">
    <location>
        <begin position="1"/>
        <end position="27"/>
    </location>
</feature>
<protein>
    <submittedName>
        <fullName evidence="2">Uncharacterized protein</fullName>
    </submittedName>
</protein>
<feature type="compositionally biased region" description="Acidic residues" evidence="1">
    <location>
        <begin position="55"/>
        <end position="75"/>
    </location>
</feature>
<comment type="caution">
    <text evidence="2">The sequence shown here is derived from an EMBL/GenBank/DDBJ whole genome shotgun (WGS) entry which is preliminary data.</text>
</comment>
<feature type="non-terminal residue" evidence="2">
    <location>
        <position position="1"/>
    </location>
</feature>
<organism evidence="2 3">
    <name type="scientific">Rotaria magnacalcarata</name>
    <dbReference type="NCBI Taxonomy" id="392030"/>
    <lineage>
        <taxon>Eukaryota</taxon>
        <taxon>Metazoa</taxon>
        <taxon>Spiralia</taxon>
        <taxon>Gnathifera</taxon>
        <taxon>Rotifera</taxon>
        <taxon>Eurotatoria</taxon>
        <taxon>Bdelloidea</taxon>
        <taxon>Philodinida</taxon>
        <taxon>Philodinidae</taxon>
        <taxon>Rotaria</taxon>
    </lineage>
</organism>
<dbReference type="EMBL" id="CAJOBH010000625">
    <property type="protein sequence ID" value="CAF3806355.1"/>
    <property type="molecule type" value="Genomic_DNA"/>
</dbReference>
<dbReference type="AlphaFoldDB" id="A0A8S2JDT3"/>
<evidence type="ECO:0000313" key="2">
    <source>
        <dbReference type="EMBL" id="CAF3806355.1"/>
    </source>
</evidence>
<name>A0A8S2JDT3_9BILA</name>